<organism evidence="6 7">
    <name type="scientific">Kingdonia uniflora</name>
    <dbReference type="NCBI Taxonomy" id="39325"/>
    <lineage>
        <taxon>Eukaryota</taxon>
        <taxon>Viridiplantae</taxon>
        <taxon>Streptophyta</taxon>
        <taxon>Embryophyta</taxon>
        <taxon>Tracheophyta</taxon>
        <taxon>Spermatophyta</taxon>
        <taxon>Magnoliopsida</taxon>
        <taxon>Ranunculales</taxon>
        <taxon>Circaeasteraceae</taxon>
        <taxon>Kingdonia</taxon>
    </lineage>
</organism>
<evidence type="ECO:0000256" key="3">
    <source>
        <dbReference type="ARBA" id="ARBA00022722"/>
    </source>
</evidence>
<proteinExistence type="predicted"/>
<dbReference type="Proteomes" id="UP000541444">
    <property type="component" value="Unassembled WGS sequence"/>
</dbReference>
<feature type="non-terminal residue" evidence="6">
    <location>
        <position position="1"/>
    </location>
</feature>
<reference evidence="6 7" key="1">
    <citation type="journal article" date="2020" name="IScience">
        <title>Genome Sequencing of the Endangered Kingdonia uniflora (Circaeasteraceae, Ranunculales) Reveals Potential Mechanisms of Evolutionary Specialization.</title>
        <authorList>
            <person name="Sun Y."/>
            <person name="Deng T."/>
            <person name="Zhang A."/>
            <person name="Moore M.J."/>
            <person name="Landis J.B."/>
            <person name="Lin N."/>
            <person name="Zhang H."/>
            <person name="Zhang X."/>
            <person name="Huang J."/>
            <person name="Zhang X."/>
            <person name="Sun H."/>
            <person name="Wang H."/>
        </authorList>
    </citation>
    <scope>NUCLEOTIDE SEQUENCE [LARGE SCALE GENOMIC DNA]</scope>
    <source>
        <strain evidence="6">TB1705</strain>
        <tissue evidence="6">Leaf</tissue>
    </source>
</reference>
<dbReference type="PANTHER" id="PTHR28511">
    <property type="entry name" value="ENDONUCLEASE V"/>
    <property type="match status" value="1"/>
</dbReference>
<comment type="caution">
    <text evidence="6">The sequence shown here is derived from an EMBL/GenBank/DDBJ whole genome shotgun (WGS) entry which is preliminary data.</text>
</comment>
<keyword evidence="2" id="KW-0963">Cytoplasm</keyword>
<keyword evidence="3" id="KW-0540">Nuclease</keyword>
<evidence type="ECO:0000256" key="4">
    <source>
        <dbReference type="ARBA" id="ARBA00022759"/>
    </source>
</evidence>
<gene>
    <name evidence="6" type="ORF">GIB67_012953</name>
</gene>
<dbReference type="InterPro" id="IPR007581">
    <property type="entry name" value="Endonuclease-V"/>
</dbReference>
<name>A0A7J7NFU3_9MAGN</name>
<dbReference type="Gene3D" id="3.30.2170.10">
    <property type="entry name" value="archaeoglobus fulgidus dsm 4304 superfamily"/>
    <property type="match status" value="2"/>
</dbReference>
<evidence type="ECO:0000256" key="2">
    <source>
        <dbReference type="ARBA" id="ARBA00022490"/>
    </source>
</evidence>
<evidence type="ECO:0000256" key="5">
    <source>
        <dbReference type="ARBA" id="ARBA00022801"/>
    </source>
</evidence>
<dbReference type="OrthoDB" id="20018at2759"/>
<evidence type="ECO:0000256" key="1">
    <source>
        <dbReference type="ARBA" id="ARBA00004496"/>
    </source>
</evidence>
<keyword evidence="7" id="KW-1185">Reference proteome</keyword>
<evidence type="ECO:0000313" key="6">
    <source>
        <dbReference type="EMBL" id="KAF6166056.1"/>
    </source>
</evidence>
<protein>
    <submittedName>
        <fullName evidence="6">Uncharacterized protein</fullName>
    </submittedName>
</protein>
<dbReference type="GO" id="GO:0006281">
    <property type="term" value="P:DNA repair"/>
    <property type="evidence" value="ECO:0007669"/>
    <property type="project" value="InterPro"/>
</dbReference>
<keyword evidence="5" id="KW-0378">Hydrolase</keyword>
<evidence type="ECO:0000313" key="7">
    <source>
        <dbReference type="Proteomes" id="UP000541444"/>
    </source>
</evidence>
<keyword evidence="4" id="KW-0255">Endonuclease</keyword>
<dbReference type="GO" id="GO:0005737">
    <property type="term" value="C:cytoplasm"/>
    <property type="evidence" value="ECO:0007669"/>
    <property type="project" value="UniProtKB-SubCell"/>
</dbReference>
<accession>A0A7J7NFU3</accession>
<dbReference type="GO" id="GO:0003727">
    <property type="term" value="F:single-stranded RNA binding"/>
    <property type="evidence" value="ECO:0007669"/>
    <property type="project" value="TreeGrafter"/>
</dbReference>
<dbReference type="EMBL" id="JACGCM010000816">
    <property type="protein sequence ID" value="KAF6166056.1"/>
    <property type="molecule type" value="Genomic_DNA"/>
</dbReference>
<dbReference type="Pfam" id="PF04493">
    <property type="entry name" value="Endonuclease_5"/>
    <property type="match status" value="1"/>
</dbReference>
<dbReference type="GO" id="GO:0005730">
    <property type="term" value="C:nucleolus"/>
    <property type="evidence" value="ECO:0007669"/>
    <property type="project" value="TreeGrafter"/>
</dbReference>
<sequence length="238" mass="27470">MKSWTQKDWVHCNLFNFRSTGFDLCFSKDDPSIACAALIVLDSTSLKVVYQDFNIIRLRIPYIPGFPGFLTFKEVGFGLAFHLGVLADLSTIGIGKNVRFCSKRLKLKKQIIMFNHMLEHQYHLMKYLIQPEVLLAPMQNGIHPMSGERYSNKCLLVSGNYEFDKKDPGDPLKRKTIHLALKEIDRNSKVKEELYKIRKGFFERIDNLVIDQERVGTLFQEVGLKRSRAKGVEILIID</sequence>
<comment type="subcellular location">
    <subcellularLocation>
        <location evidence="1">Cytoplasm</location>
    </subcellularLocation>
</comment>
<dbReference type="PANTHER" id="PTHR28511:SF1">
    <property type="entry name" value="ENDONUCLEASE V"/>
    <property type="match status" value="1"/>
</dbReference>
<dbReference type="GO" id="GO:0016891">
    <property type="term" value="F:RNA endonuclease activity producing 5'-phosphomonoesters, hydrolytic mechanism"/>
    <property type="evidence" value="ECO:0007669"/>
    <property type="project" value="TreeGrafter"/>
</dbReference>
<dbReference type="AlphaFoldDB" id="A0A7J7NFU3"/>